<keyword evidence="2" id="KW-1185">Reference proteome</keyword>
<proteinExistence type="predicted"/>
<sequence length="85" mass="9551">METLEGEREEHVRDKDGEDAKIRCRKFLSTAKESFENGDFTFVATKNTMYWAPDDTPAIVDTNCSNTGESGTTYVTCDSDISELE</sequence>
<evidence type="ECO:0000313" key="1">
    <source>
        <dbReference type="EMBL" id="GFG28273.1"/>
    </source>
</evidence>
<dbReference type="Proteomes" id="UP000502823">
    <property type="component" value="Unassembled WGS sequence"/>
</dbReference>
<comment type="caution">
    <text evidence="1">The sequence shown here is derived from an EMBL/GenBank/DDBJ whole genome shotgun (WGS) entry which is preliminary data.</text>
</comment>
<accession>A0A6L2P7V1</accession>
<name>A0A6L2P7V1_COPFO</name>
<dbReference type="InParanoid" id="A0A6L2P7V1"/>
<evidence type="ECO:0000313" key="2">
    <source>
        <dbReference type="Proteomes" id="UP000502823"/>
    </source>
</evidence>
<protein>
    <submittedName>
        <fullName evidence="1">Uncharacterized protein</fullName>
    </submittedName>
</protein>
<dbReference type="AlphaFoldDB" id="A0A6L2P7V1"/>
<gene>
    <name evidence="1" type="ORF">Cfor_01263</name>
</gene>
<dbReference type="EMBL" id="BLKM01009823">
    <property type="protein sequence ID" value="GFG28273.1"/>
    <property type="molecule type" value="Genomic_DNA"/>
</dbReference>
<organism evidence="1 2">
    <name type="scientific">Coptotermes formosanus</name>
    <name type="common">Formosan subterranean termite</name>
    <dbReference type="NCBI Taxonomy" id="36987"/>
    <lineage>
        <taxon>Eukaryota</taxon>
        <taxon>Metazoa</taxon>
        <taxon>Ecdysozoa</taxon>
        <taxon>Arthropoda</taxon>
        <taxon>Hexapoda</taxon>
        <taxon>Insecta</taxon>
        <taxon>Pterygota</taxon>
        <taxon>Neoptera</taxon>
        <taxon>Polyneoptera</taxon>
        <taxon>Dictyoptera</taxon>
        <taxon>Blattodea</taxon>
        <taxon>Blattoidea</taxon>
        <taxon>Termitoidae</taxon>
        <taxon>Rhinotermitidae</taxon>
        <taxon>Coptotermes</taxon>
    </lineage>
</organism>
<reference evidence="2" key="1">
    <citation type="submission" date="2020-01" db="EMBL/GenBank/DDBJ databases">
        <title>Draft genome sequence of the Termite Coptotermes fromosanus.</title>
        <authorList>
            <person name="Itakura S."/>
            <person name="Yosikawa Y."/>
            <person name="Umezawa K."/>
        </authorList>
    </citation>
    <scope>NUCLEOTIDE SEQUENCE [LARGE SCALE GENOMIC DNA]</scope>
</reference>